<dbReference type="GO" id="GO:0106300">
    <property type="term" value="P:protein-DNA covalent cross-linking repair"/>
    <property type="evidence" value="ECO:0007669"/>
    <property type="project" value="InterPro"/>
</dbReference>
<dbReference type="PANTHER" id="PTHR13604:SF0">
    <property type="entry name" value="ABASIC SITE PROCESSING PROTEIN HMCES"/>
    <property type="match status" value="1"/>
</dbReference>
<dbReference type="SUPFAM" id="SSF143081">
    <property type="entry name" value="BB1717-like"/>
    <property type="match status" value="1"/>
</dbReference>
<evidence type="ECO:0008006" key="11">
    <source>
        <dbReference type="Google" id="ProtNLM"/>
    </source>
</evidence>
<evidence type="ECO:0000256" key="6">
    <source>
        <dbReference type="ARBA" id="ARBA00023125"/>
    </source>
</evidence>
<keyword evidence="2" id="KW-0645">Protease</keyword>
<name>A0AAD5Y301_9FUNG</name>
<keyword evidence="3" id="KW-0227">DNA damage</keyword>
<dbReference type="PANTHER" id="PTHR13604">
    <property type="entry name" value="DC12-RELATED"/>
    <property type="match status" value="1"/>
</dbReference>
<dbReference type="GO" id="GO:0016829">
    <property type="term" value="F:lyase activity"/>
    <property type="evidence" value="ECO:0007669"/>
    <property type="project" value="UniProtKB-KW"/>
</dbReference>
<keyword evidence="10" id="KW-1185">Reference proteome</keyword>
<keyword evidence="5" id="KW-0190">Covalent protein-DNA linkage</keyword>
<evidence type="ECO:0000313" key="10">
    <source>
        <dbReference type="Proteomes" id="UP001210925"/>
    </source>
</evidence>
<keyword evidence="6" id="KW-0238">DNA-binding</keyword>
<dbReference type="Pfam" id="PF02586">
    <property type="entry name" value="SRAP"/>
    <property type="match status" value="1"/>
</dbReference>
<feature type="compositionally biased region" description="Basic and acidic residues" evidence="8">
    <location>
        <begin position="280"/>
        <end position="298"/>
    </location>
</feature>
<keyword evidence="7" id="KW-0456">Lyase</keyword>
<evidence type="ECO:0000256" key="5">
    <source>
        <dbReference type="ARBA" id="ARBA00023124"/>
    </source>
</evidence>
<evidence type="ECO:0000256" key="8">
    <source>
        <dbReference type="SAM" id="MobiDB-lite"/>
    </source>
</evidence>
<evidence type="ECO:0000256" key="4">
    <source>
        <dbReference type="ARBA" id="ARBA00022801"/>
    </source>
</evidence>
<organism evidence="9 10">
    <name type="scientific">Boothiomyces macroporosus</name>
    <dbReference type="NCBI Taxonomy" id="261099"/>
    <lineage>
        <taxon>Eukaryota</taxon>
        <taxon>Fungi</taxon>
        <taxon>Fungi incertae sedis</taxon>
        <taxon>Chytridiomycota</taxon>
        <taxon>Chytridiomycota incertae sedis</taxon>
        <taxon>Chytridiomycetes</taxon>
        <taxon>Rhizophydiales</taxon>
        <taxon>Terramycetaceae</taxon>
        <taxon>Boothiomyces</taxon>
    </lineage>
</organism>
<keyword evidence="4" id="KW-0378">Hydrolase</keyword>
<proteinExistence type="inferred from homology"/>
<gene>
    <name evidence="9" type="ORF">HK103_005034</name>
</gene>
<protein>
    <recommendedName>
        <fullName evidence="11">DUF159 domain protein</fullName>
    </recommendedName>
</protein>
<comment type="caution">
    <text evidence="9">The sequence shown here is derived from an EMBL/GenBank/DDBJ whole genome shotgun (WGS) entry which is preliminary data.</text>
</comment>
<feature type="region of interest" description="Disordered" evidence="8">
    <location>
        <begin position="250"/>
        <end position="298"/>
    </location>
</feature>
<evidence type="ECO:0000256" key="2">
    <source>
        <dbReference type="ARBA" id="ARBA00022670"/>
    </source>
</evidence>
<comment type="similarity">
    <text evidence="1">Belongs to the SOS response-associated peptidase family.</text>
</comment>
<dbReference type="GO" id="GO:0008233">
    <property type="term" value="F:peptidase activity"/>
    <property type="evidence" value="ECO:0007669"/>
    <property type="project" value="UniProtKB-KW"/>
</dbReference>
<dbReference type="Gene3D" id="3.90.1680.10">
    <property type="entry name" value="SOS response associated peptidase-like"/>
    <property type="match status" value="1"/>
</dbReference>
<dbReference type="Proteomes" id="UP001210925">
    <property type="component" value="Unassembled WGS sequence"/>
</dbReference>
<feature type="compositionally biased region" description="Polar residues" evidence="8">
    <location>
        <begin position="260"/>
        <end position="274"/>
    </location>
</feature>
<sequence length="298" mass="34161">MCGRTAMKLAPEDISVLAEKPFAKPEGYYSSFNVGPTRLQPIITKDKVILAKWGFTGSHFIINRRIESTNRPLYTLTNHCVVLCEAYFEWKEKQPYCIKSKAKVFYMAGLYGEYKGELVYVIITMPASENISPVHTRMPALLRKDEVDSWLNSKDFNMLESKNEGFEYFPVWKDMGKVTVDDERNVQPIQVKKGFKQPLFEFKKKSKIDIEGINYTLGQVVEALRNTNERNQDSSQLKKEDAPVVTVKTEPDIPVVNVKSEPQTTSRTIRQETTGSKKRKADDKPGAPKNRKITDFFK</sequence>
<accession>A0AAD5Y301</accession>
<evidence type="ECO:0000256" key="1">
    <source>
        <dbReference type="ARBA" id="ARBA00008136"/>
    </source>
</evidence>
<dbReference type="EMBL" id="JADGKB010000044">
    <property type="protein sequence ID" value="KAJ3256916.1"/>
    <property type="molecule type" value="Genomic_DNA"/>
</dbReference>
<dbReference type="InterPro" id="IPR003738">
    <property type="entry name" value="SRAP"/>
</dbReference>
<evidence type="ECO:0000256" key="7">
    <source>
        <dbReference type="ARBA" id="ARBA00023239"/>
    </source>
</evidence>
<dbReference type="InterPro" id="IPR036590">
    <property type="entry name" value="SRAP-like"/>
</dbReference>
<evidence type="ECO:0000313" key="9">
    <source>
        <dbReference type="EMBL" id="KAJ3256916.1"/>
    </source>
</evidence>
<evidence type="ECO:0000256" key="3">
    <source>
        <dbReference type="ARBA" id="ARBA00022763"/>
    </source>
</evidence>
<dbReference type="AlphaFoldDB" id="A0AAD5Y301"/>
<dbReference type="GO" id="GO:0003697">
    <property type="term" value="F:single-stranded DNA binding"/>
    <property type="evidence" value="ECO:0007669"/>
    <property type="project" value="InterPro"/>
</dbReference>
<dbReference type="GO" id="GO:0006508">
    <property type="term" value="P:proteolysis"/>
    <property type="evidence" value="ECO:0007669"/>
    <property type="project" value="UniProtKB-KW"/>
</dbReference>
<reference evidence="9" key="1">
    <citation type="submission" date="2020-05" db="EMBL/GenBank/DDBJ databases">
        <title>Phylogenomic resolution of chytrid fungi.</title>
        <authorList>
            <person name="Stajich J.E."/>
            <person name="Amses K."/>
            <person name="Simmons R."/>
            <person name="Seto K."/>
            <person name="Myers J."/>
            <person name="Bonds A."/>
            <person name="Quandt C.A."/>
            <person name="Barry K."/>
            <person name="Liu P."/>
            <person name="Grigoriev I."/>
            <person name="Longcore J.E."/>
            <person name="James T.Y."/>
        </authorList>
    </citation>
    <scope>NUCLEOTIDE SEQUENCE</scope>
    <source>
        <strain evidence="9">PLAUS21</strain>
    </source>
</reference>